<accession>A0A0B7KAC6</accession>
<dbReference type="Proteomes" id="UP000616885">
    <property type="component" value="Unassembled WGS sequence"/>
</dbReference>
<sequence length="235" mass="24656">MPNTYTITVQNNSGATQHYAIFNEPPEVSSTVSSKVWNNALKVANAGPGDSTTFTITSQYFAYVGSSTGVPGQDNVAVNVSNSKAVEVGTADLQGNAKKGTTLFMDIIEGAPQYPKSLDASGKPGAFAINTAPGTPDNGFTFNNAKDNNWVIGLGKVVNGKTLPAATIIPQPNCTYQIQPINKWYITYGSYTSGQVMNVEMAGLNKATVDFTTGSANARVVHSDGGQITTQNSSD</sequence>
<reference evidence="1" key="1">
    <citation type="submission" date="2015-01" db="EMBL/GenBank/DDBJ databases">
        <authorList>
            <person name="Durling Mikael"/>
        </authorList>
    </citation>
    <scope>NUCLEOTIDE SEQUENCE</scope>
</reference>
<organism evidence="1">
    <name type="scientific">Bionectria ochroleuca</name>
    <name type="common">Gliocladium roseum</name>
    <dbReference type="NCBI Taxonomy" id="29856"/>
    <lineage>
        <taxon>Eukaryota</taxon>
        <taxon>Fungi</taxon>
        <taxon>Dikarya</taxon>
        <taxon>Ascomycota</taxon>
        <taxon>Pezizomycotina</taxon>
        <taxon>Sordariomycetes</taxon>
        <taxon>Hypocreomycetidae</taxon>
        <taxon>Hypocreales</taxon>
        <taxon>Bionectriaceae</taxon>
        <taxon>Clonostachys</taxon>
    </lineage>
</organism>
<proteinExistence type="predicted"/>
<evidence type="ECO:0000313" key="2">
    <source>
        <dbReference type="EMBL" id="KAF9760426.1"/>
    </source>
</evidence>
<dbReference type="EMBL" id="CDPU01000042">
    <property type="protein sequence ID" value="CEO54448.1"/>
    <property type="molecule type" value="Genomic_DNA"/>
</dbReference>
<name>A0A0B7KAC6_BIOOC</name>
<evidence type="ECO:0000313" key="1">
    <source>
        <dbReference type="EMBL" id="CEO54448.1"/>
    </source>
</evidence>
<protein>
    <submittedName>
        <fullName evidence="1">Uncharacterized protein</fullName>
    </submittedName>
</protein>
<dbReference type="EMBL" id="JADCTT010000001">
    <property type="protein sequence ID" value="KAF9760426.1"/>
    <property type="molecule type" value="Genomic_DNA"/>
</dbReference>
<gene>
    <name evidence="1" type="ORF">BN869_000010506_1</name>
    <name evidence="2" type="ORF">IM811_002120</name>
</gene>
<reference evidence="2" key="2">
    <citation type="submission" date="2020-10" db="EMBL/GenBank/DDBJ databases">
        <title>High-Quality Genome Resource of Clonostachys rosea strain S41 by Oxford Nanopore Long-Read Sequencing.</title>
        <authorList>
            <person name="Wang H."/>
        </authorList>
    </citation>
    <scope>NUCLEOTIDE SEQUENCE</scope>
    <source>
        <strain evidence="2">S41</strain>
    </source>
</reference>
<dbReference type="AlphaFoldDB" id="A0A0B7KAC6"/>